<evidence type="ECO:0000313" key="1">
    <source>
        <dbReference type="EMBL" id="KAI3721139.1"/>
    </source>
</evidence>
<sequence length="698" mass="79253">MVPFKDGVSALLQLDVMSSMGDMGTGSTLPITARKKRIIGSTGSLRETGGGGGFNEYYHHHHRWQVSIDGCSVSVIRRKFISLLKCLIPRKNKTNCILTIFMLIMVIIMFTKYIRMISFDDHISNDEDPIVIRRQILDETKLEHVQAPSIWRNPRSDDHYGCIDRLASETRNRSALTNGYILVQANGGLNQMKMGISDMVAIAKLMDATLVLPTLDHKSFWTDPSDFKDLFDIKQFMTTLQDDIDIVDSIPPHVAGVVPQQKDPVSWSKPSYYQGEILSLLKRQKVVKFLHTDSRLANNGIPDSIQKLRCRTMYEALKPTKEIEDLARKLVNRLKQNNEHYLALHLRFEKDMLAFTGCTHGLSEKEADELKALRYGVKHWKVKNIKSMKKRQQGNCPLTPRESAIFLQAMGFPLSTKIYIVAGEIYGEHGLDDFKAKYPNVSTHSTLATEDELKPFKDMHNQLAALDYTLALASDVFVYTYDGNMAKAIRGHRMFKGFQKTIYPDKRNFVKELDRLDEGGLSWEDFSLQVKSLHANRTSGPRRRVAGVKPKREENFYANPFPGCICETVHIRSIPVRFSDFTLLILLFLEPVGCKIPYEQRNAFGSAEHIGRVIHIVGIQDMGLWTLLEGCLLIANALAVLNEDRFLTPRGWSFQEYSGVKRNSLKGQIIGLIYATQYLRVILMMLNSLCIVVKLVSG</sequence>
<dbReference type="EMBL" id="CM042014">
    <property type="protein sequence ID" value="KAI3721139.1"/>
    <property type="molecule type" value="Genomic_DNA"/>
</dbReference>
<organism evidence="1 2">
    <name type="scientific">Cichorium intybus</name>
    <name type="common">Chicory</name>
    <dbReference type="NCBI Taxonomy" id="13427"/>
    <lineage>
        <taxon>Eukaryota</taxon>
        <taxon>Viridiplantae</taxon>
        <taxon>Streptophyta</taxon>
        <taxon>Embryophyta</taxon>
        <taxon>Tracheophyta</taxon>
        <taxon>Spermatophyta</taxon>
        <taxon>Magnoliopsida</taxon>
        <taxon>eudicotyledons</taxon>
        <taxon>Gunneridae</taxon>
        <taxon>Pentapetalae</taxon>
        <taxon>asterids</taxon>
        <taxon>campanulids</taxon>
        <taxon>Asterales</taxon>
        <taxon>Asteraceae</taxon>
        <taxon>Cichorioideae</taxon>
        <taxon>Cichorieae</taxon>
        <taxon>Cichoriinae</taxon>
        <taxon>Cichorium</taxon>
    </lineage>
</organism>
<reference evidence="2" key="1">
    <citation type="journal article" date="2022" name="Mol. Ecol. Resour.">
        <title>The genomes of chicory, endive, great burdock and yacon provide insights into Asteraceae palaeo-polyploidization history and plant inulin production.</title>
        <authorList>
            <person name="Fan W."/>
            <person name="Wang S."/>
            <person name="Wang H."/>
            <person name="Wang A."/>
            <person name="Jiang F."/>
            <person name="Liu H."/>
            <person name="Zhao H."/>
            <person name="Xu D."/>
            <person name="Zhang Y."/>
        </authorList>
    </citation>
    <scope>NUCLEOTIDE SEQUENCE [LARGE SCALE GENOMIC DNA]</scope>
    <source>
        <strain evidence="2">cv. Punajuju</strain>
    </source>
</reference>
<gene>
    <name evidence="1" type="ORF">L2E82_32143</name>
</gene>
<dbReference type="Proteomes" id="UP001055811">
    <property type="component" value="Linkage Group LG06"/>
</dbReference>
<proteinExistence type="predicted"/>
<protein>
    <submittedName>
        <fullName evidence="1">Uncharacterized protein</fullName>
    </submittedName>
</protein>
<reference evidence="1 2" key="2">
    <citation type="journal article" date="2022" name="Mol. Ecol. Resour.">
        <title>The genomes of chicory, endive, great burdock and yacon provide insights into Asteraceae paleo-polyploidization history and plant inulin production.</title>
        <authorList>
            <person name="Fan W."/>
            <person name="Wang S."/>
            <person name="Wang H."/>
            <person name="Wang A."/>
            <person name="Jiang F."/>
            <person name="Liu H."/>
            <person name="Zhao H."/>
            <person name="Xu D."/>
            <person name="Zhang Y."/>
        </authorList>
    </citation>
    <scope>NUCLEOTIDE SEQUENCE [LARGE SCALE GENOMIC DNA]</scope>
    <source>
        <strain evidence="2">cv. Punajuju</strain>
        <tissue evidence="1">Leaves</tissue>
    </source>
</reference>
<name>A0ACB9BF55_CICIN</name>
<keyword evidence="2" id="KW-1185">Reference proteome</keyword>
<evidence type="ECO:0000313" key="2">
    <source>
        <dbReference type="Proteomes" id="UP001055811"/>
    </source>
</evidence>
<accession>A0ACB9BF55</accession>
<comment type="caution">
    <text evidence="1">The sequence shown here is derived from an EMBL/GenBank/DDBJ whole genome shotgun (WGS) entry which is preliminary data.</text>
</comment>